<evidence type="ECO:0000256" key="5">
    <source>
        <dbReference type="ARBA" id="ARBA00023136"/>
    </source>
</evidence>
<feature type="transmembrane region" description="Helical" evidence="6">
    <location>
        <begin position="370"/>
        <end position="392"/>
    </location>
</feature>
<dbReference type="PRINTS" id="PR01035">
    <property type="entry name" value="TCRTETA"/>
</dbReference>
<name>A0A918W7P7_9ACTN</name>
<evidence type="ECO:0000256" key="3">
    <source>
        <dbReference type="ARBA" id="ARBA00022692"/>
    </source>
</evidence>
<protein>
    <submittedName>
        <fullName evidence="8">MFS transporter</fullName>
    </submittedName>
</protein>
<comment type="subcellular location">
    <subcellularLocation>
        <location evidence="1">Cell membrane</location>
        <topology evidence="1">Multi-pass membrane protein</topology>
    </subcellularLocation>
</comment>
<dbReference type="PANTHER" id="PTHR43124">
    <property type="entry name" value="PURINE EFFLUX PUMP PBUE"/>
    <property type="match status" value="1"/>
</dbReference>
<evidence type="ECO:0000256" key="1">
    <source>
        <dbReference type="ARBA" id="ARBA00004651"/>
    </source>
</evidence>
<accession>A0A918W7P7</accession>
<feature type="domain" description="Major facilitator superfamily (MFS) profile" evidence="7">
    <location>
        <begin position="19"/>
        <end position="393"/>
    </location>
</feature>
<reference evidence="8" key="1">
    <citation type="journal article" date="2014" name="Int. J. Syst. Evol. Microbiol.">
        <title>Complete genome sequence of Corynebacterium casei LMG S-19264T (=DSM 44701T), isolated from a smear-ripened cheese.</title>
        <authorList>
            <consortium name="US DOE Joint Genome Institute (JGI-PGF)"/>
            <person name="Walter F."/>
            <person name="Albersmeier A."/>
            <person name="Kalinowski J."/>
            <person name="Ruckert C."/>
        </authorList>
    </citation>
    <scope>NUCLEOTIDE SEQUENCE</scope>
    <source>
        <strain evidence="8">JCM 4518</strain>
    </source>
</reference>
<dbReference type="PROSITE" id="PS50850">
    <property type="entry name" value="MFS"/>
    <property type="match status" value="1"/>
</dbReference>
<dbReference type="InterPro" id="IPR005828">
    <property type="entry name" value="MFS_sugar_transport-like"/>
</dbReference>
<feature type="transmembrane region" description="Helical" evidence="6">
    <location>
        <begin position="281"/>
        <end position="298"/>
    </location>
</feature>
<dbReference type="GO" id="GO:0005886">
    <property type="term" value="C:plasma membrane"/>
    <property type="evidence" value="ECO:0007669"/>
    <property type="project" value="UniProtKB-SubCell"/>
</dbReference>
<dbReference type="InterPro" id="IPR001958">
    <property type="entry name" value="Tet-R_TetA/multi-R_MdtG-like"/>
</dbReference>
<feature type="transmembrane region" description="Helical" evidence="6">
    <location>
        <begin position="174"/>
        <end position="194"/>
    </location>
</feature>
<feature type="transmembrane region" description="Helical" evidence="6">
    <location>
        <begin position="80"/>
        <end position="102"/>
    </location>
</feature>
<dbReference type="Proteomes" id="UP000644020">
    <property type="component" value="Unassembled WGS sequence"/>
</dbReference>
<feature type="transmembrane region" description="Helical" evidence="6">
    <location>
        <begin position="50"/>
        <end position="73"/>
    </location>
</feature>
<sequence length="407" mass="41836">MALPDPAPRPAPPTPHRSMLLVLLLASTLTLMAGAVIAPVVGVIRDDLGVSGTGAGLILTAHGLSLALVSPLVGRAVDRFGLRAPLVGGLLLYGVAGGAGLVTDSYPALIISRFVFGVGAAAVFIGTTVALLALYQGEERDRVAGWRSTALSLGGIVWPLIGGALGGISWHAPFAVYLLGVPVGLLTLLVMPRLPAEGRAKAGGIVDLLRRHPNLLAFYAFSFFASFLLYVLAVFLPQRLTEVDVEEPFLIALITVSTSVGGTLIGLFYAKMKARLGYANLLRTATVAWALAFLLIGLSGQWVFLTLAALVFGLGSGVVVPALAMMIGETAPAARRGQAMSLSGTANFTGQFVAPLVLGPVIGATTIGTGFLVGAGLSALVLLLLLAFPLAVPKRPEEVPSPVASPS</sequence>
<dbReference type="GO" id="GO:0022857">
    <property type="term" value="F:transmembrane transporter activity"/>
    <property type="evidence" value="ECO:0007669"/>
    <property type="project" value="InterPro"/>
</dbReference>
<evidence type="ECO:0000259" key="7">
    <source>
        <dbReference type="PROSITE" id="PS50850"/>
    </source>
</evidence>
<evidence type="ECO:0000256" key="6">
    <source>
        <dbReference type="SAM" id="Phobius"/>
    </source>
</evidence>
<feature type="transmembrane region" description="Helical" evidence="6">
    <location>
        <begin position="304"/>
        <end position="327"/>
    </location>
</feature>
<feature type="transmembrane region" description="Helical" evidence="6">
    <location>
        <begin position="20"/>
        <end position="44"/>
    </location>
</feature>
<dbReference type="InterPro" id="IPR020846">
    <property type="entry name" value="MFS_dom"/>
</dbReference>
<evidence type="ECO:0000256" key="4">
    <source>
        <dbReference type="ARBA" id="ARBA00022989"/>
    </source>
</evidence>
<keyword evidence="4 6" id="KW-1133">Transmembrane helix</keyword>
<dbReference type="EMBL" id="BMUL01000004">
    <property type="protein sequence ID" value="GHA78003.1"/>
    <property type="molecule type" value="Genomic_DNA"/>
</dbReference>
<dbReference type="RefSeq" id="WP_189976334.1">
    <property type="nucleotide sequence ID" value="NZ_BMUL01000004.1"/>
</dbReference>
<feature type="transmembrane region" description="Helical" evidence="6">
    <location>
        <begin position="248"/>
        <end position="269"/>
    </location>
</feature>
<dbReference type="Gene3D" id="1.20.1250.20">
    <property type="entry name" value="MFS general substrate transporter like domains"/>
    <property type="match status" value="1"/>
</dbReference>
<feature type="transmembrane region" description="Helical" evidence="6">
    <location>
        <begin position="146"/>
        <end position="168"/>
    </location>
</feature>
<evidence type="ECO:0000256" key="2">
    <source>
        <dbReference type="ARBA" id="ARBA00022475"/>
    </source>
</evidence>
<keyword evidence="9" id="KW-1185">Reference proteome</keyword>
<dbReference type="Pfam" id="PF00083">
    <property type="entry name" value="Sugar_tr"/>
    <property type="match status" value="1"/>
</dbReference>
<feature type="transmembrane region" description="Helical" evidence="6">
    <location>
        <begin position="215"/>
        <end position="236"/>
    </location>
</feature>
<reference evidence="8" key="2">
    <citation type="submission" date="2020-09" db="EMBL/GenBank/DDBJ databases">
        <authorList>
            <person name="Sun Q."/>
            <person name="Ohkuma M."/>
        </authorList>
    </citation>
    <scope>NUCLEOTIDE SEQUENCE</scope>
    <source>
        <strain evidence="8">JCM 4518</strain>
    </source>
</reference>
<evidence type="ECO:0000313" key="9">
    <source>
        <dbReference type="Proteomes" id="UP000644020"/>
    </source>
</evidence>
<dbReference type="AlphaFoldDB" id="A0A918W7P7"/>
<organism evidence="8 9">
    <name type="scientific">Streptomyces termitum</name>
    <dbReference type="NCBI Taxonomy" id="67368"/>
    <lineage>
        <taxon>Bacteria</taxon>
        <taxon>Bacillati</taxon>
        <taxon>Actinomycetota</taxon>
        <taxon>Actinomycetes</taxon>
        <taxon>Kitasatosporales</taxon>
        <taxon>Streptomycetaceae</taxon>
        <taxon>Streptomyces</taxon>
    </lineage>
</organism>
<comment type="caution">
    <text evidence="8">The sequence shown here is derived from an EMBL/GenBank/DDBJ whole genome shotgun (WGS) entry which is preliminary data.</text>
</comment>
<keyword evidence="2" id="KW-1003">Cell membrane</keyword>
<dbReference type="InterPro" id="IPR050189">
    <property type="entry name" value="MFS_Efflux_Transporters"/>
</dbReference>
<dbReference type="InterPro" id="IPR036259">
    <property type="entry name" value="MFS_trans_sf"/>
</dbReference>
<dbReference type="Pfam" id="PF07690">
    <property type="entry name" value="MFS_1"/>
    <property type="match status" value="1"/>
</dbReference>
<dbReference type="InterPro" id="IPR011701">
    <property type="entry name" value="MFS"/>
</dbReference>
<evidence type="ECO:0000313" key="8">
    <source>
        <dbReference type="EMBL" id="GHA78003.1"/>
    </source>
</evidence>
<dbReference type="SUPFAM" id="SSF103473">
    <property type="entry name" value="MFS general substrate transporter"/>
    <property type="match status" value="1"/>
</dbReference>
<feature type="transmembrane region" description="Helical" evidence="6">
    <location>
        <begin position="339"/>
        <end position="358"/>
    </location>
</feature>
<keyword evidence="3 6" id="KW-0812">Transmembrane</keyword>
<gene>
    <name evidence="8" type="ORF">GCM10010305_21410</name>
</gene>
<dbReference type="PANTHER" id="PTHR43124:SF3">
    <property type="entry name" value="CHLORAMPHENICOL EFFLUX PUMP RV0191"/>
    <property type="match status" value="1"/>
</dbReference>
<proteinExistence type="predicted"/>
<dbReference type="CDD" id="cd17473">
    <property type="entry name" value="MFS_arabinose_efflux_permease_like"/>
    <property type="match status" value="1"/>
</dbReference>
<feature type="transmembrane region" description="Helical" evidence="6">
    <location>
        <begin position="114"/>
        <end position="134"/>
    </location>
</feature>
<keyword evidence="5 6" id="KW-0472">Membrane</keyword>